<evidence type="ECO:0000256" key="7">
    <source>
        <dbReference type="SAM" id="Coils"/>
    </source>
</evidence>
<protein>
    <submittedName>
        <fullName evidence="10">AAA domain protein</fullName>
    </submittedName>
</protein>
<keyword evidence="5" id="KW-0067">ATP-binding</keyword>
<dbReference type="PROSITE" id="PS50137">
    <property type="entry name" value="DS_RBD"/>
    <property type="match status" value="1"/>
</dbReference>
<dbReference type="InterPro" id="IPR041677">
    <property type="entry name" value="DNA2/NAM7_AAA_11"/>
</dbReference>
<dbReference type="RefSeq" id="XP_001027684.2">
    <property type="nucleotide sequence ID" value="XM_001027684.2"/>
</dbReference>
<dbReference type="Pfam" id="PF13087">
    <property type="entry name" value="AAA_12"/>
    <property type="match status" value="1"/>
</dbReference>
<dbReference type="InterPro" id="IPR041679">
    <property type="entry name" value="DNA2/NAM7-like_C"/>
</dbReference>
<name>Q24HZ6_TETTS</name>
<feature type="compositionally biased region" description="Basic and acidic residues" evidence="8">
    <location>
        <begin position="364"/>
        <end position="377"/>
    </location>
</feature>
<dbReference type="OrthoDB" id="6513042at2759"/>
<feature type="compositionally biased region" description="Low complexity" evidence="8">
    <location>
        <begin position="744"/>
        <end position="773"/>
    </location>
</feature>
<dbReference type="Proteomes" id="UP000009168">
    <property type="component" value="Unassembled WGS sequence"/>
</dbReference>
<organism evidence="10 11">
    <name type="scientific">Tetrahymena thermophila (strain SB210)</name>
    <dbReference type="NCBI Taxonomy" id="312017"/>
    <lineage>
        <taxon>Eukaryota</taxon>
        <taxon>Sar</taxon>
        <taxon>Alveolata</taxon>
        <taxon>Ciliophora</taxon>
        <taxon>Intramacronucleata</taxon>
        <taxon>Oligohymenophorea</taxon>
        <taxon>Hymenostomatida</taxon>
        <taxon>Tetrahymenina</taxon>
        <taxon>Tetrahymenidae</taxon>
        <taxon>Tetrahymena</taxon>
    </lineage>
</organism>
<evidence type="ECO:0000256" key="1">
    <source>
        <dbReference type="ARBA" id="ARBA00007913"/>
    </source>
</evidence>
<evidence type="ECO:0000259" key="9">
    <source>
        <dbReference type="PROSITE" id="PS50137"/>
    </source>
</evidence>
<dbReference type="CDD" id="cd18808">
    <property type="entry name" value="SF1_C_Upf1"/>
    <property type="match status" value="1"/>
</dbReference>
<evidence type="ECO:0000256" key="4">
    <source>
        <dbReference type="ARBA" id="ARBA00022806"/>
    </source>
</evidence>
<feature type="coiled-coil region" evidence="7">
    <location>
        <begin position="586"/>
        <end position="655"/>
    </location>
</feature>
<dbReference type="EMBL" id="GG662498">
    <property type="protein sequence ID" value="EAS07442.2"/>
    <property type="molecule type" value="Genomic_DNA"/>
</dbReference>
<dbReference type="InParanoid" id="Q24HZ6"/>
<dbReference type="HOGENOM" id="CLU_245652_0_0_1"/>
<dbReference type="InterPro" id="IPR047187">
    <property type="entry name" value="SF1_C_Upf1"/>
</dbReference>
<accession>Q24HZ6</accession>
<dbReference type="InterPro" id="IPR050534">
    <property type="entry name" value="Coronavir_polyprotein_1ab"/>
</dbReference>
<keyword evidence="4" id="KW-0347">Helicase</keyword>
<evidence type="ECO:0000313" key="11">
    <source>
        <dbReference type="Proteomes" id="UP000009168"/>
    </source>
</evidence>
<evidence type="ECO:0000256" key="6">
    <source>
        <dbReference type="PROSITE-ProRule" id="PRU00266"/>
    </source>
</evidence>
<dbReference type="KEGG" id="tet:TTHERM_00571780"/>
<dbReference type="FunFam" id="3.40.50.300:FF:000326">
    <property type="entry name" value="P-loop containing nucleoside triphosphate hydrolase"/>
    <property type="match status" value="1"/>
</dbReference>
<gene>
    <name evidence="10" type="ORF">TTHERM_00571780</name>
</gene>
<dbReference type="GO" id="GO:0005694">
    <property type="term" value="C:chromosome"/>
    <property type="evidence" value="ECO:0007669"/>
    <property type="project" value="UniProtKB-ARBA"/>
</dbReference>
<dbReference type="STRING" id="312017.Q24HZ6"/>
<dbReference type="GO" id="GO:0003723">
    <property type="term" value="F:RNA binding"/>
    <property type="evidence" value="ECO:0007669"/>
    <property type="project" value="UniProtKB-UniRule"/>
</dbReference>
<dbReference type="GO" id="GO:0043139">
    <property type="term" value="F:5'-3' DNA helicase activity"/>
    <property type="evidence" value="ECO:0007669"/>
    <property type="project" value="TreeGrafter"/>
</dbReference>
<evidence type="ECO:0000256" key="8">
    <source>
        <dbReference type="SAM" id="MobiDB-lite"/>
    </source>
</evidence>
<keyword evidence="7" id="KW-0175">Coiled coil</keyword>
<dbReference type="PANTHER" id="PTHR43788:SF16">
    <property type="entry name" value="HELICASE WITH ZINC FINGER 2"/>
    <property type="match status" value="1"/>
</dbReference>
<comment type="similarity">
    <text evidence="1">Belongs to the DNA2/NAM7 helicase family.</text>
</comment>
<evidence type="ECO:0000256" key="2">
    <source>
        <dbReference type="ARBA" id="ARBA00022741"/>
    </source>
</evidence>
<dbReference type="InterPro" id="IPR027417">
    <property type="entry name" value="P-loop_NTPase"/>
</dbReference>
<feature type="domain" description="DRBM" evidence="9">
    <location>
        <begin position="111"/>
        <end position="156"/>
    </location>
</feature>
<dbReference type="GeneID" id="7823901"/>
<proteinExistence type="inferred from homology"/>
<sequence length="1558" mass="179971">MQQQGNTKSNNGVSTQKEYMQYSQQLFSNAHLPSIVNPAQPNNYLLQQIPQQVSNKPKCNRRKVNLSQEQTEALVLSWREKGFGDFNNWIQSAKAEQNIDFIENPLEVGVRTFTCKLEIYFPNYSNVPSFSSVGTGRSKKEAKKIAQERILLDIIKDGYLNLGYKDDNFLDKIPRLSDVHQMIIQNTKTGRPDLKLVDQQQLDTTAISQAYSLDIQNRQILQGKQIPPTQNEINAFYQDLSLSGIDKINTKQSPLTNTPISSNTLTISQPGSSHIAFYPNDKSTTTKEKDELQKKIFKLSKQMQENLKQDKYFEACQVLVQILSKKSPEWNEINHIWSYALLSKDIVYVKVLIDLIIQKTITKPKEGEQSSQKKEDGNLNGLQKQEDESVEQAKKELMKIYGNNIQRVETDNVYDYFDSYTLMMNRPEIDNQTVQNNKVQVDLDEQQCLLTDISQTHLQQEIEAQISHQQPINEVIAPFDSQIKSLEKREVLKEIDNLKKQISYYQSLQNLDQNANLIKENNNQDMQNSIKFIQQKLNSQENDAIQDGQNNKQDIISGEFPSKKIKLNEEETKEQQYPQENQLAQINQEPQKIQEFSQKIEELQQLVKKKEKEVLEIDKQYEEYLKLQEQRKKQLEDQQEQQRQYELQLIQQRNNKMTTPLNSYYIPQQQQQPGYQSYQPYMNQQQQQSFQYPTMAYNHYDYSMQNSAIFQQSQYYSQYYYNQHQGYPYNMQYPTQYANSSNVPYSTPQYPPNTYYNYSQQQPSNQQQQQQQPLVQDQKVSQEISQLNPSNKNESLTDQTTIIEKIYSQAQNINYLKYNLVDEMYDSLLYLGDMNFSLAVAEQIYSKVKINVSEFQNIQAAHYYSNKKNMLVVELIEYIFQVFNSSKPRLNEAFASINGQIEKIGNKFSQEVLLFKPASTEINLEQKIAKKGLLEQRENYSLIAEGEFVMLTSLYQSNNNDHGNLYSDLRSAQSKQYLIQFLNNIASSLNIQPPDVRAFYNKISENGQPIEFAMIGYVREISKESAIKLFILPTPQQSRAVSDSYRIWKITKLVNKTTYDRTCEALLKFVSTKSVSEPIMNIILTPPLCDKQKIQEMSEKIVFTPSKNTLFNPTLNHSQQTALQFATTRALTLIQGPPGTGKTTTAVHIVQEWCRQSSDPVLACADSNIAVDILHKEFIKSGIRACRIGPGSESKNELMQDPKYRTYIESFKKQQQGKNPISAKFMFMKKLISESQVVCATNVGSMSEYLKEQNFTRVIIDEATQATEMSTIIPLINKAQQVVLIGDHKQLPPTVLSSLAQSKGMTISLFERLVKQGIQPKMLMRQYRMHSTIALFPSHQFYNNLLENGVSDQQRLPIEGFIWPNKLLRVAFININGEERVCQSSVLNYQEVQVVTEIIVDVLKTKKTSLQQIGVITPYDAQKRRIKNEISNLQRINPQVFGQNYQNDFKQNKYQNNTIEVDTIDGYQGMEKDLIIISTVRSNNKCSIGFLKDPRRMNVALTRAKRGLIIVGNLNTLQKDSNWRDFITWVNANKAVIQYGVNNIAQNMNKMALSNNQS</sequence>
<dbReference type="Pfam" id="PF13086">
    <property type="entry name" value="AAA_11"/>
    <property type="match status" value="2"/>
</dbReference>
<dbReference type="GO" id="GO:0016787">
    <property type="term" value="F:hydrolase activity"/>
    <property type="evidence" value="ECO:0007669"/>
    <property type="project" value="UniProtKB-KW"/>
</dbReference>
<evidence type="ECO:0000256" key="3">
    <source>
        <dbReference type="ARBA" id="ARBA00022801"/>
    </source>
</evidence>
<dbReference type="PANTHER" id="PTHR43788">
    <property type="entry name" value="DNA2/NAM7 HELICASE FAMILY MEMBER"/>
    <property type="match status" value="1"/>
</dbReference>
<evidence type="ECO:0000256" key="5">
    <source>
        <dbReference type="ARBA" id="ARBA00022840"/>
    </source>
</evidence>
<keyword evidence="2" id="KW-0547">Nucleotide-binding</keyword>
<dbReference type="InterPro" id="IPR014720">
    <property type="entry name" value="dsRBD_dom"/>
</dbReference>
<keyword evidence="11" id="KW-1185">Reference proteome</keyword>
<dbReference type="eggNOG" id="KOG1802">
    <property type="taxonomic scope" value="Eukaryota"/>
</dbReference>
<reference evidence="11" key="1">
    <citation type="journal article" date="2006" name="PLoS Biol.">
        <title>Macronuclear genome sequence of the ciliate Tetrahymena thermophila, a model eukaryote.</title>
        <authorList>
            <person name="Eisen J.A."/>
            <person name="Coyne R.S."/>
            <person name="Wu M."/>
            <person name="Wu D."/>
            <person name="Thiagarajan M."/>
            <person name="Wortman J.R."/>
            <person name="Badger J.H."/>
            <person name="Ren Q."/>
            <person name="Amedeo P."/>
            <person name="Jones K.M."/>
            <person name="Tallon L.J."/>
            <person name="Delcher A.L."/>
            <person name="Salzberg S.L."/>
            <person name="Silva J.C."/>
            <person name="Haas B.J."/>
            <person name="Majoros W.H."/>
            <person name="Farzad M."/>
            <person name="Carlton J.M."/>
            <person name="Smith R.K. Jr."/>
            <person name="Garg J."/>
            <person name="Pearlman R.E."/>
            <person name="Karrer K.M."/>
            <person name="Sun L."/>
            <person name="Manning G."/>
            <person name="Elde N.C."/>
            <person name="Turkewitz A.P."/>
            <person name="Asai D.J."/>
            <person name="Wilkes D.E."/>
            <person name="Wang Y."/>
            <person name="Cai H."/>
            <person name="Collins K."/>
            <person name="Stewart B.A."/>
            <person name="Lee S.R."/>
            <person name="Wilamowska K."/>
            <person name="Weinberg Z."/>
            <person name="Ruzzo W.L."/>
            <person name="Wloga D."/>
            <person name="Gaertig J."/>
            <person name="Frankel J."/>
            <person name="Tsao C.-C."/>
            <person name="Gorovsky M.A."/>
            <person name="Keeling P.J."/>
            <person name="Waller R.F."/>
            <person name="Patron N.J."/>
            <person name="Cherry J.M."/>
            <person name="Stover N.A."/>
            <person name="Krieger C.J."/>
            <person name="del Toro C."/>
            <person name="Ryder H.F."/>
            <person name="Williamson S.C."/>
            <person name="Barbeau R.A."/>
            <person name="Hamilton E.P."/>
            <person name="Orias E."/>
        </authorList>
    </citation>
    <scope>NUCLEOTIDE SEQUENCE [LARGE SCALE GENOMIC DNA]</scope>
    <source>
        <strain evidence="11">SB210</strain>
    </source>
</reference>
<feature type="region of interest" description="Disordered" evidence="8">
    <location>
        <begin position="740"/>
        <end position="774"/>
    </location>
</feature>
<evidence type="ECO:0000313" key="10">
    <source>
        <dbReference type="EMBL" id="EAS07442.2"/>
    </source>
</evidence>
<feature type="region of interest" description="Disordered" evidence="8">
    <location>
        <begin position="364"/>
        <end position="388"/>
    </location>
</feature>
<dbReference type="SUPFAM" id="SSF52540">
    <property type="entry name" value="P-loop containing nucleoside triphosphate hydrolases"/>
    <property type="match status" value="1"/>
</dbReference>
<keyword evidence="3" id="KW-0378">Hydrolase</keyword>
<dbReference type="GO" id="GO:0005524">
    <property type="term" value="F:ATP binding"/>
    <property type="evidence" value="ECO:0007669"/>
    <property type="project" value="UniProtKB-KW"/>
</dbReference>
<dbReference type="Gene3D" id="3.40.50.300">
    <property type="entry name" value="P-loop containing nucleotide triphosphate hydrolases"/>
    <property type="match status" value="2"/>
</dbReference>
<keyword evidence="6" id="KW-0694">RNA-binding</keyword>
<feature type="coiled-coil region" evidence="7">
    <location>
        <begin position="508"/>
        <end position="543"/>
    </location>
</feature>